<dbReference type="AlphaFoldDB" id="A0A0B2URA2"/>
<feature type="region of interest" description="Disordered" evidence="1">
    <location>
        <begin position="1"/>
        <end position="70"/>
    </location>
</feature>
<organism evidence="2 3">
    <name type="scientific">Toxocara canis</name>
    <name type="common">Canine roundworm</name>
    <dbReference type="NCBI Taxonomy" id="6265"/>
    <lineage>
        <taxon>Eukaryota</taxon>
        <taxon>Metazoa</taxon>
        <taxon>Ecdysozoa</taxon>
        <taxon>Nematoda</taxon>
        <taxon>Chromadorea</taxon>
        <taxon>Rhabditida</taxon>
        <taxon>Spirurina</taxon>
        <taxon>Ascaridomorpha</taxon>
        <taxon>Ascaridoidea</taxon>
        <taxon>Toxocaridae</taxon>
        <taxon>Toxocara</taxon>
    </lineage>
</organism>
<dbReference type="Proteomes" id="UP000031036">
    <property type="component" value="Unassembled WGS sequence"/>
</dbReference>
<gene>
    <name evidence="2" type="ORF">Tcan_02121</name>
</gene>
<evidence type="ECO:0000313" key="2">
    <source>
        <dbReference type="EMBL" id="KHN71672.1"/>
    </source>
</evidence>
<feature type="compositionally biased region" description="Basic and acidic residues" evidence="1">
    <location>
        <begin position="1"/>
        <end position="53"/>
    </location>
</feature>
<evidence type="ECO:0000256" key="1">
    <source>
        <dbReference type="SAM" id="MobiDB-lite"/>
    </source>
</evidence>
<name>A0A0B2URA2_TOXCA</name>
<dbReference type="EMBL" id="JPKZ01021327">
    <property type="protein sequence ID" value="KHN71672.1"/>
    <property type="molecule type" value="Genomic_DNA"/>
</dbReference>
<accession>A0A0B2URA2</accession>
<feature type="compositionally biased region" description="Polar residues" evidence="1">
    <location>
        <begin position="60"/>
        <end position="70"/>
    </location>
</feature>
<proteinExistence type="predicted"/>
<comment type="caution">
    <text evidence="2">The sequence shown here is derived from an EMBL/GenBank/DDBJ whole genome shotgun (WGS) entry which is preliminary data.</text>
</comment>
<feature type="non-terminal residue" evidence="2">
    <location>
        <position position="1"/>
    </location>
</feature>
<protein>
    <submittedName>
        <fullName evidence="2">Uncharacterized protein</fullName>
    </submittedName>
</protein>
<evidence type="ECO:0000313" key="3">
    <source>
        <dbReference type="Proteomes" id="UP000031036"/>
    </source>
</evidence>
<keyword evidence="3" id="KW-1185">Reference proteome</keyword>
<reference evidence="2 3" key="1">
    <citation type="submission" date="2014-11" db="EMBL/GenBank/DDBJ databases">
        <title>Genetic blueprint of the zoonotic pathogen Toxocara canis.</title>
        <authorList>
            <person name="Zhu X.-Q."/>
            <person name="Korhonen P.K."/>
            <person name="Cai H."/>
            <person name="Young N.D."/>
            <person name="Nejsum P."/>
            <person name="von Samson-Himmelstjerna G."/>
            <person name="Boag P.R."/>
            <person name="Tan P."/>
            <person name="Li Q."/>
            <person name="Min J."/>
            <person name="Yang Y."/>
            <person name="Wang X."/>
            <person name="Fang X."/>
            <person name="Hall R.S."/>
            <person name="Hofmann A."/>
            <person name="Sternberg P.W."/>
            <person name="Jex A.R."/>
            <person name="Gasser R.B."/>
        </authorList>
    </citation>
    <scope>NUCLEOTIDE SEQUENCE [LARGE SCALE GENOMIC DNA]</scope>
    <source>
        <strain evidence="2">PN_DK_2014</strain>
    </source>
</reference>
<sequence length="125" mass="14664">RENQALRHRIGRYEAEEYEKASQEEEHRRRERGYQEQLRKKEKTLHQVREIFERPPSGRKQYSSTESVNRADLAQSSEQLAGPSGCKVKHLKLVFYYSALCFWRTTATPKMVCGKLLKLGVPELP</sequence>
<dbReference type="OrthoDB" id="10564432at2759"/>
<dbReference type="STRING" id="6265.A0A0B2URA2"/>